<accession>A0A8H3A7N7</accession>
<evidence type="ECO:0008006" key="4">
    <source>
        <dbReference type="Google" id="ProtNLM"/>
    </source>
</evidence>
<dbReference type="EMBL" id="CAJMWZ010000114">
    <property type="protein sequence ID" value="CAE6411605.1"/>
    <property type="molecule type" value="Genomic_DNA"/>
</dbReference>
<proteinExistence type="predicted"/>
<dbReference type="Proteomes" id="UP000663850">
    <property type="component" value="Unassembled WGS sequence"/>
</dbReference>
<feature type="region of interest" description="Disordered" evidence="1">
    <location>
        <begin position="1"/>
        <end position="39"/>
    </location>
</feature>
<evidence type="ECO:0000313" key="2">
    <source>
        <dbReference type="EMBL" id="CAE6411605.1"/>
    </source>
</evidence>
<gene>
    <name evidence="2" type="ORF">RDB_LOCUS1553</name>
</gene>
<evidence type="ECO:0000313" key="3">
    <source>
        <dbReference type="Proteomes" id="UP000663850"/>
    </source>
</evidence>
<organism evidence="2 3">
    <name type="scientific">Rhizoctonia solani</name>
    <dbReference type="NCBI Taxonomy" id="456999"/>
    <lineage>
        <taxon>Eukaryota</taxon>
        <taxon>Fungi</taxon>
        <taxon>Dikarya</taxon>
        <taxon>Basidiomycota</taxon>
        <taxon>Agaricomycotina</taxon>
        <taxon>Agaricomycetes</taxon>
        <taxon>Cantharellales</taxon>
        <taxon>Ceratobasidiaceae</taxon>
        <taxon>Rhizoctonia</taxon>
    </lineage>
</organism>
<protein>
    <recommendedName>
        <fullName evidence="4">BTB domain-containing protein</fullName>
    </recommendedName>
</protein>
<evidence type="ECO:0000256" key="1">
    <source>
        <dbReference type="SAM" id="MobiDB-lite"/>
    </source>
</evidence>
<feature type="compositionally biased region" description="Low complexity" evidence="1">
    <location>
        <begin position="21"/>
        <end position="35"/>
    </location>
</feature>
<dbReference type="AlphaFoldDB" id="A0A8H3A7N7"/>
<reference evidence="2" key="1">
    <citation type="submission" date="2021-01" db="EMBL/GenBank/DDBJ databases">
        <authorList>
            <person name="Kaushik A."/>
        </authorList>
    </citation>
    <scope>NUCLEOTIDE SEQUENCE</scope>
    <source>
        <strain evidence="2">Type strain: AG8-Rh-89/</strain>
    </source>
</reference>
<comment type="caution">
    <text evidence="2">The sequence shown here is derived from an EMBL/GenBank/DDBJ whole genome shotgun (WGS) entry which is preliminary data.</text>
</comment>
<name>A0A8H3A7N7_9AGAM</name>
<sequence length="388" mass="43393">MQRNEHPRSFSIAPTDLAGGNTNNQNPQPNHTSNTGYSRDREYYYSDGSGVFLVDSTLFKIHTTLIFGPRPVSSSGQTEGVSAIYIEDISPRLPSSSDTNPIELPDIPLVQFRNYLLALLGRPYDVEYLKLLTSYYDCTKHSRDLCIRYLDIATLARRFGMIKVEEWALNALYTIFAGPAESLTRVASEPWNSETLLRLITFTRDTKLATHLSTFIQYFISVNTKETTDDDTTAARTSALACVGIYNGLKESNNDLALLGCAFLNILSLGHRSSIRGSGLTRNDRAILYAAQVELIDVSTEFRFLQWLQSPGPILQHHLCGTCYTMLTNLWTTAFYNCKKDLGSGVPLKDISLLVQLPKHRMRVLANTGNNFPDPTSKVHSCTYIGLH</sequence>